<feature type="domain" description="DUF4214" evidence="1">
    <location>
        <begin position="21"/>
        <end position="71"/>
    </location>
</feature>
<dbReference type="EMBL" id="LFYT02000023">
    <property type="protein sequence ID" value="PVE41823.1"/>
    <property type="molecule type" value="Genomic_DNA"/>
</dbReference>
<dbReference type="Pfam" id="PF13946">
    <property type="entry name" value="DUF4214"/>
    <property type="match status" value="2"/>
</dbReference>
<feature type="domain" description="DUF4214" evidence="1">
    <location>
        <begin position="131"/>
        <end position="180"/>
    </location>
</feature>
<dbReference type="STRING" id="1293045.H663_17095"/>
<dbReference type="OrthoDB" id="9816564at2"/>
<comment type="caution">
    <text evidence="2">The sequence shown here is derived from an EMBL/GenBank/DDBJ whole genome shotgun (WGS) entry which is preliminary data.</text>
</comment>
<dbReference type="InterPro" id="IPR025282">
    <property type="entry name" value="DUF4214"/>
</dbReference>
<sequence length="233" mass="26072">MNQINQPMDVLQAMEPGMLALDDEAFVRQAYLRLLGRGADVEGLNGYVQQLHQGVSRFEAYQALASSDEARRYESRRQQIRRSVVVSMPSLRSRTELMPSPTWWPAPTVVSWDGPAPQVTNVNDLLGLDGVDFIKAAYVSLLGRAVDAEGGANYLKRLRDGWSRMSIVKGLFTSDEGKAHGNALPGLAKALQRYNKAQRRSWGGWYHRSVLGVESDLPMERHLRATHLALRQV</sequence>
<keyword evidence="3" id="KW-1185">Reference proteome</keyword>
<accession>A0A2T7UAW8</accession>
<gene>
    <name evidence="2" type="ORF">H663_015280</name>
</gene>
<dbReference type="AlphaFoldDB" id="A0A2T7UAW8"/>
<dbReference type="InterPro" id="IPR038255">
    <property type="entry name" value="PBS_linker_sf"/>
</dbReference>
<evidence type="ECO:0000259" key="1">
    <source>
        <dbReference type="Pfam" id="PF13946"/>
    </source>
</evidence>
<dbReference type="Gene3D" id="1.10.3130.20">
    <property type="entry name" value="Phycobilisome linker domain"/>
    <property type="match status" value="1"/>
</dbReference>
<reference evidence="2" key="1">
    <citation type="submission" date="2017-04" db="EMBL/GenBank/DDBJ databases">
        <title>Unexpected and diverse lifestyles within the genus Limnohabitans.</title>
        <authorList>
            <person name="Kasalicky V."/>
            <person name="Mehrshad M."/>
            <person name="Andrei S.-A."/>
            <person name="Salcher M."/>
            <person name="Kratochvilova H."/>
            <person name="Simek K."/>
            <person name="Ghai R."/>
        </authorList>
    </citation>
    <scope>NUCLEOTIDE SEQUENCE [LARGE SCALE GENOMIC DNA]</scope>
    <source>
        <strain evidence="2">II-D5</strain>
    </source>
</reference>
<proteinExistence type="predicted"/>
<evidence type="ECO:0000313" key="2">
    <source>
        <dbReference type="EMBL" id="PVE41823.1"/>
    </source>
</evidence>
<name>A0A2T7UAW8_9BURK</name>
<evidence type="ECO:0000313" key="3">
    <source>
        <dbReference type="Proteomes" id="UP000037507"/>
    </source>
</evidence>
<dbReference type="Proteomes" id="UP000037507">
    <property type="component" value="Unassembled WGS sequence"/>
</dbReference>
<protein>
    <recommendedName>
        <fullName evidence="1">DUF4214 domain-containing protein</fullName>
    </recommendedName>
</protein>
<organism evidence="2 3">
    <name type="scientific">Limnohabitans planktonicus II-D5</name>
    <dbReference type="NCBI Taxonomy" id="1293045"/>
    <lineage>
        <taxon>Bacteria</taxon>
        <taxon>Pseudomonadati</taxon>
        <taxon>Pseudomonadota</taxon>
        <taxon>Betaproteobacteria</taxon>
        <taxon>Burkholderiales</taxon>
        <taxon>Comamonadaceae</taxon>
        <taxon>Limnohabitans</taxon>
    </lineage>
</organism>